<organism evidence="3 4">
    <name type="scientific">Sphingobacterium zhuxiongii</name>
    <dbReference type="NCBI Taxonomy" id="2662364"/>
    <lineage>
        <taxon>Bacteria</taxon>
        <taxon>Pseudomonadati</taxon>
        <taxon>Bacteroidota</taxon>
        <taxon>Sphingobacteriia</taxon>
        <taxon>Sphingobacteriales</taxon>
        <taxon>Sphingobacteriaceae</taxon>
        <taxon>Sphingobacterium</taxon>
    </lineage>
</organism>
<evidence type="ECO:0000259" key="1">
    <source>
        <dbReference type="Pfam" id="PF00534"/>
    </source>
</evidence>
<dbReference type="SUPFAM" id="SSF53756">
    <property type="entry name" value="UDP-Glycosyltransferase/glycogen phosphorylase"/>
    <property type="match status" value="1"/>
</dbReference>
<dbReference type="InterPro" id="IPR028098">
    <property type="entry name" value="Glyco_trans_4-like_N"/>
</dbReference>
<dbReference type="Proteomes" id="UP000326921">
    <property type="component" value="Chromosome"/>
</dbReference>
<name>A0A5Q0Q6B6_9SPHI</name>
<dbReference type="InterPro" id="IPR001296">
    <property type="entry name" value="Glyco_trans_1"/>
</dbReference>
<dbReference type="InterPro" id="IPR050194">
    <property type="entry name" value="Glycosyltransferase_grp1"/>
</dbReference>
<feature type="domain" description="Glycosyltransferase subfamily 4-like N-terminal" evidence="2">
    <location>
        <begin position="16"/>
        <end position="188"/>
    </location>
</feature>
<evidence type="ECO:0000259" key="2">
    <source>
        <dbReference type="Pfam" id="PF13439"/>
    </source>
</evidence>
<protein>
    <submittedName>
        <fullName evidence="3">Glycosyltransferase</fullName>
    </submittedName>
</protein>
<dbReference type="AlphaFoldDB" id="A0A5Q0Q6B6"/>
<dbReference type="PANTHER" id="PTHR45947">
    <property type="entry name" value="SULFOQUINOVOSYL TRANSFERASE SQD2"/>
    <property type="match status" value="1"/>
</dbReference>
<gene>
    <name evidence="3" type="ORF">GFH32_04455</name>
</gene>
<dbReference type="Pfam" id="PF13439">
    <property type="entry name" value="Glyco_transf_4"/>
    <property type="match status" value="1"/>
</dbReference>
<dbReference type="Pfam" id="PF00534">
    <property type="entry name" value="Glycos_transf_1"/>
    <property type="match status" value="1"/>
</dbReference>
<accession>A0A5Q0Q6B6</accession>
<dbReference type="Gene3D" id="3.40.50.2000">
    <property type="entry name" value="Glycogen Phosphorylase B"/>
    <property type="match status" value="2"/>
</dbReference>
<keyword evidence="3" id="KW-0808">Transferase</keyword>
<evidence type="ECO:0000313" key="3">
    <source>
        <dbReference type="EMBL" id="QGA25615.1"/>
    </source>
</evidence>
<reference evidence="3 4" key="1">
    <citation type="submission" date="2019-10" db="EMBL/GenBank/DDBJ databases">
        <authorList>
            <person name="Dong K."/>
        </authorList>
    </citation>
    <scope>NUCLEOTIDE SEQUENCE [LARGE SCALE GENOMIC DNA]</scope>
    <source>
        <strain evidence="4">dk4302</strain>
    </source>
</reference>
<keyword evidence="4" id="KW-1185">Reference proteome</keyword>
<dbReference type="CDD" id="cd03814">
    <property type="entry name" value="GT4-like"/>
    <property type="match status" value="1"/>
</dbReference>
<dbReference type="GO" id="GO:0016757">
    <property type="term" value="F:glycosyltransferase activity"/>
    <property type="evidence" value="ECO:0007669"/>
    <property type="project" value="InterPro"/>
</dbReference>
<feature type="domain" description="Glycosyl transferase family 1" evidence="1">
    <location>
        <begin position="205"/>
        <end position="355"/>
    </location>
</feature>
<sequence>MKKVAFFTEMLVEDFDGAARTMFQLINRINPNDYAYFFVYGVGPETFRNFQSHKVPTLKIPVNEDYAIALPQLAKKKIALALDDFQPDVIHIATPSILGFFALKYAKSRNIPVISIYHTHFISYIAYYLRNLKAFIRPTEQWMQRTMQRFYNNCERVYVPTRNIELELQRLGIEKDKLQIWQRGIDCELFNPKKRSKVFIENLTLNNKPNILFASRLVWEKNIQTLIEVYKLLEQEGMPYNFIIAGEGAAKNQAMEEMPEAIFLGKLSHQELSILYASADTFIFPSISETYGNVIIEAMASGLPCIIANGGGSSSLVEHGRTGYKCSPNNAKEYVHYLHKILNHERAYQQIQEAGLRYARLLDWDALAETYFEEIELLAGDKRKEVIWAAS</sequence>
<dbReference type="PANTHER" id="PTHR45947:SF3">
    <property type="entry name" value="SULFOQUINOVOSYL TRANSFERASE SQD2"/>
    <property type="match status" value="1"/>
</dbReference>
<dbReference type="KEGG" id="sphe:GFH32_04455"/>
<proteinExistence type="predicted"/>
<evidence type="ECO:0000313" key="4">
    <source>
        <dbReference type="Proteomes" id="UP000326921"/>
    </source>
</evidence>
<dbReference type="RefSeq" id="WP_153509935.1">
    <property type="nucleotide sequence ID" value="NZ_CP045652.1"/>
</dbReference>
<dbReference type="EMBL" id="CP045652">
    <property type="protein sequence ID" value="QGA25615.1"/>
    <property type="molecule type" value="Genomic_DNA"/>
</dbReference>